<comment type="subcellular location">
    <subcellularLocation>
        <location evidence="1">Endoplasmic reticulum membrane</location>
        <topology evidence="1">Multi-pass membrane protein</topology>
    </subcellularLocation>
</comment>
<feature type="region of interest" description="Disordered" evidence="8">
    <location>
        <begin position="154"/>
        <end position="179"/>
    </location>
</feature>
<dbReference type="OrthoDB" id="10012212at2759"/>
<feature type="compositionally biased region" description="Basic residues" evidence="8">
    <location>
        <begin position="163"/>
        <end position="179"/>
    </location>
</feature>
<evidence type="ECO:0000256" key="2">
    <source>
        <dbReference type="ARBA" id="ARBA00009950"/>
    </source>
</evidence>
<keyword evidence="5" id="KW-0256">Endoplasmic reticulum</keyword>
<keyword evidence="7 9" id="KW-0472">Membrane</keyword>
<keyword evidence="11" id="KW-1185">Reference proteome</keyword>
<keyword evidence="6 9" id="KW-1133">Transmembrane helix</keyword>
<accession>A0A2S2Q651</accession>
<reference evidence="12" key="2">
    <citation type="submission" date="2025-04" db="UniProtKB">
        <authorList>
            <consortium name="RefSeq"/>
        </authorList>
    </citation>
    <scope>IDENTIFICATION</scope>
    <source>
        <tissue evidence="12">Whole body</tissue>
    </source>
</reference>
<comment type="similarity">
    <text evidence="2">Belongs to the TMEM208 family.</text>
</comment>
<dbReference type="AlphaFoldDB" id="A0A2S2Q651"/>
<dbReference type="GO" id="GO:0005789">
    <property type="term" value="C:endoplasmic reticulum membrane"/>
    <property type="evidence" value="ECO:0007669"/>
    <property type="project" value="UniProtKB-SubCell"/>
</dbReference>
<keyword evidence="4 9" id="KW-0812">Transmembrane</keyword>
<evidence type="ECO:0000256" key="8">
    <source>
        <dbReference type="SAM" id="MobiDB-lite"/>
    </source>
</evidence>
<dbReference type="Proteomes" id="UP000694846">
    <property type="component" value="Unplaced"/>
</dbReference>
<reference evidence="10" key="1">
    <citation type="submission" date="2018-04" db="EMBL/GenBank/DDBJ databases">
        <title>Transcriptome assembly of Sipha flava.</title>
        <authorList>
            <person name="Scully E.D."/>
            <person name="Geib S.M."/>
            <person name="Palmer N.A."/>
            <person name="Koch K."/>
            <person name="Bradshaw J."/>
            <person name="Heng-Moss T."/>
            <person name="Sarath G."/>
        </authorList>
    </citation>
    <scope>NUCLEOTIDE SEQUENCE</scope>
</reference>
<evidence type="ECO:0000313" key="12">
    <source>
        <dbReference type="RefSeq" id="XP_025413545.1"/>
    </source>
</evidence>
<evidence type="ECO:0000256" key="3">
    <source>
        <dbReference type="ARBA" id="ARBA00015033"/>
    </source>
</evidence>
<name>A0A2S2Q651_9HEMI</name>
<dbReference type="PANTHER" id="PTHR13505">
    <property type="entry name" value="TRANSMEMBRANE PROTEIN 208"/>
    <property type="match status" value="1"/>
</dbReference>
<dbReference type="EMBL" id="GGMS01003996">
    <property type="protein sequence ID" value="MBY73199.1"/>
    <property type="molecule type" value="Transcribed_RNA"/>
</dbReference>
<sequence>MVAPPKGKTGTKGQKQILEENDATLKFYRNMIGAVSAIYIVFNLAFGNIFSLTNIFLYALVVISHGGSYKFMAYMSTAKYSESGKLLDAGTDLNMEGGLAEYTKDLIILTSGCQLLSIISNYFWLLWLLAPGQAFWVAWKNFLGPYFMQRSPEEASPEINEKKQKKLERRKKRQQNVRY</sequence>
<evidence type="ECO:0000256" key="9">
    <source>
        <dbReference type="SAM" id="Phobius"/>
    </source>
</evidence>
<dbReference type="PANTHER" id="PTHR13505:SF7">
    <property type="entry name" value="TRANSMEMBRANE PROTEIN 208"/>
    <property type="match status" value="1"/>
</dbReference>
<dbReference type="RefSeq" id="XP_025413545.1">
    <property type="nucleotide sequence ID" value="XM_025557760.1"/>
</dbReference>
<gene>
    <name evidence="10" type="primary">Tmem208</name>
    <name evidence="12" type="synonym">LOC112685777</name>
    <name evidence="10" type="ORF">g.19253</name>
</gene>
<dbReference type="InterPro" id="IPR008506">
    <property type="entry name" value="SND2/TMEM208"/>
</dbReference>
<evidence type="ECO:0000256" key="5">
    <source>
        <dbReference type="ARBA" id="ARBA00022824"/>
    </source>
</evidence>
<evidence type="ECO:0000256" key="1">
    <source>
        <dbReference type="ARBA" id="ARBA00004477"/>
    </source>
</evidence>
<proteinExistence type="inferred from homology"/>
<evidence type="ECO:0000256" key="6">
    <source>
        <dbReference type="ARBA" id="ARBA00022989"/>
    </source>
</evidence>
<protein>
    <recommendedName>
        <fullName evidence="3">Transmembrane protein 208</fullName>
    </recommendedName>
</protein>
<evidence type="ECO:0000313" key="11">
    <source>
        <dbReference type="Proteomes" id="UP000694846"/>
    </source>
</evidence>
<organism evidence="10">
    <name type="scientific">Sipha flava</name>
    <name type="common">yellow sugarcane aphid</name>
    <dbReference type="NCBI Taxonomy" id="143950"/>
    <lineage>
        <taxon>Eukaryota</taxon>
        <taxon>Metazoa</taxon>
        <taxon>Ecdysozoa</taxon>
        <taxon>Arthropoda</taxon>
        <taxon>Hexapoda</taxon>
        <taxon>Insecta</taxon>
        <taxon>Pterygota</taxon>
        <taxon>Neoptera</taxon>
        <taxon>Paraneoptera</taxon>
        <taxon>Hemiptera</taxon>
        <taxon>Sternorrhyncha</taxon>
        <taxon>Aphidomorpha</taxon>
        <taxon>Aphidoidea</taxon>
        <taxon>Aphididae</taxon>
        <taxon>Sipha</taxon>
    </lineage>
</organism>
<feature type="transmembrane region" description="Helical" evidence="9">
    <location>
        <begin position="37"/>
        <end position="63"/>
    </location>
</feature>
<evidence type="ECO:0000256" key="4">
    <source>
        <dbReference type="ARBA" id="ARBA00022692"/>
    </source>
</evidence>
<evidence type="ECO:0000313" key="10">
    <source>
        <dbReference type="EMBL" id="MBY73199.1"/>
    </source>
</evidence>
<evidence type="ECO:0000256" key="7">
    <source>
        <dbReference type="ARBA" id="ARBA00023136"/>
    </source>
</evidence>
<dbReference type="GO" id="GO:0006624">
    <property type="term" value="P:vacuolar protein processing"/>
    <property type="evidence" value="ECO:0007669"/>
    <property type="project" value="TreeGrafter"/>
</dbReference>
<dbReference type="Pfam" id="PF05620">
    <property type="entry name" value="TMEM208_SND2"/>
    <property type="match status" value="1"/>
</dbReference>
<dbReference type="GO" id="GO:0005773">
    <property type="term" value="C:vacuole"/>
    <property type="evidence" value="ECO:0007669"/>
    <property type="project" value="GOC"/>
</dbReference>